<organism evidence="1 2">
    <name type="scientific">Paramuricea clavata</name>
    <name type="common">Red gorgonian</name>
    <name type="synonym">Violescent sea-whip</name>
    <dbReference type="NCBI Taxonomy" id="317549"/>
    <lineage>
        <taxon>Eukaryota</taxon>
        <taxon>Metazoa</taxon>
        <taxon>Cnidaria</taxon>
        <taxon>Anthozoa</taxon>
        <taxon>Octocorallia</taxon>
        <taxon>Malacalcyonacea</taxon>
        <taxon>Plexauridae</taxon>
        <taxon>Paramuricea</taxon>
    </lineage>
</organism>
<keyword evidence="2" id="KW-1185">Reference proteome</keyword>
<dbReference type="OrthoDB" id="10214942at2759"/>
<comment type="caution">
    <text evidence="1">The sequence shown here is derived from an EMBL/GenBank/DDBJ whole genome shotgun (WGS) entry which is preliminary data.</text>
</comment>
<name>A0A7D9J840_PARCT</name>
<accession>A0A7D9J840</accession>
<proteinExistence type="predicted"/>
<evidence type="ECO:0000313" key="2">
    <source>
        <dbReference type="Proteomes" id="UP001152795"/>
    </source>
</evidence>
<dbReference type="AlphaFoldDB" id="A0A7D9J840"/>
<reference evidence="1" key="1">
    <citation type="submission" date="2020-04" db="EMBL/GenBank/DDBJ databases">
        <authorList>
            <person name="Alioto T."/>
            <person name="Alioto T."/>
            <person name="Gomez Garrido J."/>
        </authorList>
    </citation>
    <scope>NUCLEOTIDE SEQUENCE</scope>
    <source>
        <strain evidence="1">A484AB</strain>
    </source>
</reference>
<protein>
    <submittedName>
        <fullName evidence="1">Uncharacterized protein</fullName>
    </submittedName>
</protein>
<dbReference type="Proteomes" id="UP001152795">
    <property type="component" value="Unassembled WGS sequence"/>
</dbReference>
<evidence type="ECO:0000313" key="1">
    <source>
        <dbReference type="EMBL" id="CAB4023821.1"/>
    </source>
</evidence>
<dbReference type="EMBL" id="CACRXK020012701">
    <property type="protein sequence ID" value="CAB4023821.1"/>
    <property type="molecule type" value="Genomic_DNA"/>
</dbReference>
<gene>
    <name evidence="1" type="ORF">PACLA_8A026227</name>
</gene>
<sequence>MAGTNLIGIKEIFGNEALEQVKTCKFHYKQIVNRRVKLLDVESAEEFEKRTEDGYTAARKELNDFTETNLTEQECMMLLIYGHKGQYLIEAQLKECKEGRAACGRGPSFRDRNFRK</sequence>